<accession>A0A0S8FRI3</accession>
<protein>
    <recommendedName>
        <fullName evidence="3">Osmotically inducible protein OsmC</fullName>
    </recommendedName>
</protein>
<sequence>MVKLTLTKGLQFIAEDARNNRIVVDTNTEFGGFDQGFRPMDLLLVSLAGCMGMDIVGILQKKGGKIGAFSIDVEGAKADDHPHKFTKITVKFKCEGDYRREDLLRSFELSRDKYCSVIGTLSDKPELKFVV</sequence>
<evidence type="ECO:0000313" key="1">
    <source>
        <dbReference type="EMBL" id="KPK62682.1"/>
    </source>
</evidence>
<dbReference type="SUPFAM" id="SSF82784">
    <property type="entry name" value="OsmC-like"/>
    <property type="match status" value="1"/>
</dbReference>
<evidence type="ECO:0008006" key="3">
    <source>
        <dbReference type="Google" id="ProtNLM"/>
    </source>
</evidence>
<gene>
    <name evidence="1" type="ORF">AMJ83_10195</name>
</gene>
<dbReference type="InterPro" id="IPR036102">
    <property type="entry name" value="OsmC/Ohrsf"/>
</dbReference>
<dbReference type="EMBL" id="LJUJ01000029">
    <property type="protein sequence ID" value="KPK62682.1"/>
    <property type="molecule type" value="Genomic_DNA"/>
</dbReference>
<dbReference type="STRING" id="1703779.AMJ83_10195"/>
<evidence type="ECO:0000313" key="2">
    <source>
        <dbReference type="Proteomes" id="UP000051373"/>
    </source>
</evidence>
<dbReference type="PANTHER" id="PTHR34352">
    <property type="entry name" value="PROTEIN YHFA"/>
    <property type="match status" value="1"/>
</dbReference>
<dbReference type="PANTHER" id="PTHR34352:SF1">
    <property type="entry name" value="PROTEIN YHFA"/>
    <property type="match status" value="1"/>
</dbReference>
<dbReference type="Proteomes" id="UP000051373">
    <property type="component" value="Unassembled WGS sequence"/>
</dbReference>
<dbReference type="AlphaFoldDB" id="A0A0S8FRI3"/>
<dbReference type="Gene3D" id="3.30.300.20">
    <property type="match status" value="1"/>
</dbReference>
<organism evidence="1 2">
    <name type="scientific">candidate division WOR_3 bacterium SM23_42</name>
    <dbReference type="NCBI Taxonomy" id="1703779"/>
    <lineage>
        <taxon>Bacteria</taxon>
        <taxon>Bacteria division WOR-3</taxon>
    </lineage>
</organism>
<dbReference type="InterPro" id="IPR003718">
    <property type="entry name" value="OsmC/Ohr_fam"/>
</dbReference>
<reference evidence="1 2" key="1">
    <citation type="journal article" date="2015" name="Microbiome">
        <title>Genomic resolution of linkages in carbon, nitrogen, and sulfur cycling among widespread estuary sediment bacteria.</title>
        <authorList>
            <person name="Baker B.J."/>
            <person name="Lazar C.S."/>
            <person name="Teske A.P."/>
            <person name="Dick G.J."/>
        </authorList>
    </citation>
    <scope>NUCLEOTIDE SEQUENCE [LARGE SCALE GENOMIC DNA]</scope>
    <source>
        <strain evidence="1">SM23_42</strain>
    </source>
</reference>
<dbReference type="InterPro" id="IPR015946">
    <property type="entry name" value="KH_dom-like_a/b"/>
</dbReference>
<dbReference type="Pfam" id="PF02566">
    <property type="entry name" value="OsmC"/>
    <property type="match status" value="1"/>
</dbReference>
<proteinExistence type="predicted"/>
<comment type="caution">
    <text evidence="1">The sequence shown here is derived from an EMBL/GenBank/DDBJ whole genome shotgun (WGS) entry which is preliminary data.</text>
</comment>
<name>A0A0S8FRI3_UNCW3</name>